<evidence type="ECO:0000256" key="5">
    <source>
        <dbReference type="SAM" id="Coils"/>
    </source>
</evidence>
<feature type="domain" description="Glycosyl transferase family 3 N-terminal" evidence="8">
    <location>
        <begin position="30"/>
        <end position="92"/>
    </location>
</feature>
<dbReference type="PANTHER" id="PTHR10515:SF0">
    <property type="entry name" value="THYMIDINE PHOSPHORYLASE"/>
    <property type="match status" value="1"/>
</dbReference>
<dbReference type="OrthoDB" id="307593at2759"/>
<gene>
    <name evidence="10" type="ORF">PPERSA_01982</name>
</gene>
<dbReference type="SUPFAM" id="SSF47648">
    <property type="entry name" value="Nucleoside phosphorylase/phosphoribosyltransferase N-terminal domain"/>
    <property type="match status" value="1"/>
</dbReference>
<evidence type="ECO:0000259" key="8">
    <source>
        <dbReference type="Pfam" id="PF02885"/>
    </source>
</evidence>
<evidence type="ECO:0000256" key="1">
    <source>
        <dbReference type="ARBA" id="ARBA00006915"/>
    </source>
</evidence>
<comment type="subunit">
    <text evidence="2">Homodimer.</text>
</comment>
<feature type="domain" description="Glycosyl transferase family 3" evidence="7">
    <location>
        <begin position="105"/>
        <end position="287"/>
    </location>
</feature>
<evidence type="ECO:0000259" key="7">
    <source>
        <dbReference type="Pfam" id="PF00591"/>
    </source>
</evidence>
<dbReference type="NCBIfam" id="NF004490">
    <property type="entry name" value="PRK05820.1"/>
    <property type="match status" value="1"/>
</dbReference>
<evidence type="ECO:0000256" key="2">
    <source>
        <dbReference type="ARBA" id="ARBA00011738"/>
    </source>
</evidence>
<dbReference type="InterPro" id="IPR013102">
    <property type="entry name" value="PYNP_C"/>
</dbReference>
<dbReference type="InterPro" id="IPR017459">
    <property type="entry name" value="Glycosyl_Trfase_fam3_N_dom"/>
</dbReference>
<organism evidence="10 11">
    <name type="scientific">Pseudocohnilembus persalinus</name>
    <name type="common">Ciliate</name>
    <dbReference type="NCBI Taxonomy" id="266149"/>
    <lineage>
        <taxon>Eukaryota</taxon>
        <taxon>Sar</taxon>
        <taxon>Alveolata</taxon>
        <taxon>Ciliophora</taxon>
        <taxon>Intramacronucleata</taxon>
        <taxon>Oligohymenophorea</taxon>
        <taxon>Scuticociliatia</taxon>
        <taxon>Philasterida</taxon>
        <taxon>Pseudocohnilembidae</taxon>
        <taxon>Pseudocohnilembus</taxon>
    </lineage>
</organism>
<dbReference type="SUPFAM" id="SSF54680">
    <property type="entry name" value="Pyrimidine nucleoside phosphorylase C-terminal domain"/>
    <property type="match status" value="1"/>
</dbReference>
<dbReference type="GO" id="GO:0006213">
    <property type="term" value="P:pyrimidine nucleoside metabolic process"/>
    <property type="evidence" value="ECO:0007669"/>
    <property type="project" value="InterPro"/>
</dbReference>
<dbReference type="Pfam" id="PF07831">
    <property type="entry name" value="PYNP_C"/>
    <property type="match status" value="1"/>
</dbReference>
<keyword evidence="3" id="KW-0328">Glycosyltransferase</keyword>
<keyword evidence="5" id="KW-0175">Coiled coil</keyword>
<dbReference type="AlphaFoldDB" id="A0A0V0QF37"/>
<sequence>MQLDKANNQNKKSQKGPQTMLQQEAELRFKDILYCKKKGKELSEDQIRFWIQGIIQDAIPYYQQTSLLMAIYFQKMSILETAYLTNEMAQSGKIINYQGIQGFRVDKHSTGGIGDKTTLLLVPLMASLGIKTPNVSGRGLGHTGGTVDKIESIQGFRTDLNMEEMRESIKQVGGFINGQTEEIAPADKIIYSLRDVTETTDEISLITSSILSKKFAEGLGGLTLDVKCGSGALLQDFEESLSLANYLVEVANTAGLMCEALITKMDYPLGNFVGNSAEVYEALKFMEIGSEYQKILEKRVIFDQNFVTKLRLENGVQGAKDNLVYIVVSLALNMLELSGVESAEGLEKIKNAFKNGLVLKKFREIVMQQRGDLDKFQKGYEKIVQELESFQGEDKESNENVYCLKAPFKCKIKKINSKKIGLLMSQLGSGRQLIKDQIDPDVSLQFLSYQNQILEEGEIICKIYHPKPEKHRDLLNRIDKELLGAFEFTQDLEFQDESPLSSEYNTGQNQDNNDKNENNNQNSNKKCSNASKQQVNLESLMQQKQKMGYQKYSKLKKSSLDIIENQKNKSLSPEKKKIRKFQPYQKSSHLVNRSEILLEKERKKKNSVEIKQSLEQQLDKQQQLKNFELENDQERNKNQLYDQMQQQKKQQIQKKLFESFFNK</sequence>
<feature type="coiled-coil region" evidence="5">
    <location>
        <begin position="597"/>
        <end position="650"/>
    </location>
</feature>
<name>A0A0V0QF37_PSEPJ</name>
<feature type="region of interest" description="Disordered" evidence="6">
    <location>
        <begin position="1"/>
        <end position="20"/>
    </location>
</feature>
<feature type="domain" description="Pyrimidine nucleoside phosphorylase C-terminal" evidence="9">
    <location>
        <begin position="412"/>
        <end position="481"/>
    </location>
</feature>
<dbReference type="Gene3D" id="3.90.1170.30">
    <property type="entry name" value="Pyrimidine nucleoside phosphorylase-like, C-terminal domain"/>
    <property type="match status" value="1"/>
</dbReference>
<evidence type="ECO:0000313" key="11">
    <source>
        <dbReference type="Proteomes" id="UP000054937"/>
    </source>
</evidence>
<dbReference type="InParanoid" id="A0A0V0QF37"/>
<dbReference type="PROSITE" id="PS00647">
    <property type="entry name" value="THYMID_PHOSPHORYLASE"/>
    <property type="match status" value="1"/>
</dbReference>
<proteinExistence type="inferred from homology"/>
<dbReference type="InterPro" id="IPR017872">
    <property type="entry name" value="Pyrmidine_PPase_CS"/>
</dbReference>
<dbReference type="Proteomes" id="UP000054937">
    <property type="component" value="Unassembled WGS sequence"/>
</dbReference>
<dbReference type="PANTHER" id="PTHR10515">
    <property type="entry name" value="THYMIDINE PHOSPHORYLASE"/>
    <property type="match status" value="1"/>
</dbReference>
<dbReference type="InterPro" id="IPR000053">
    <property type="entry name" value="Thymidine/pyrmidine_PPase"/>
</dbReference>
<dbReference type="GO" id="GO:0016763">
    <property type="term" value="F:pentosyltransferase activity"/>
    <property type="evidence" value="ECO:0007669"/>
    <property type="project" value="InterPro"/>
</dbReference>
<dbReference type="InterPro" id="IPR036320">
    <property type="entry name" value="Glycosyl_Trfase_fam3_N_dom_sf"/>
</dbReference>
<dbReference type="Gene3D" id="3.40.1030.10">
    <property type="entry name" value="Nucleoside phosphorylase/phosphoribosyltransferase catalytic domain"/>
    <property type="match status" value="1"/>
</dbReference>
<feature type="region of interest" description="Disordered" evidence="6">
    <location>
        <begin position="496"/>
        <end position="532"/>
    </location>
</feature>
<keyword evidence="4" id="KW-0808">Transferase</keyword>
<comment type="caution">
    <text evidence="10">The sequence shown here is derived from an EMBL/GenBank/DDBJ whole genome shotgun (WGS) entry which is preliminary data.</text>
</comment>
<reference evidence="10 11" key="1">
    <citation type="journal article" date="2015" name="Sci. Rep.">
        <title>Genome of the facultative scuticociliatosis pathogen Pseudocohnilembus persalinus provides insight into its virulence through horizontal gene transfer.</title>
        <authorList>
            <person name="Xiong J."/>
            <person name="Wang G."/>
            <person name="Cheng J."/>
            <person name="Tian M."/>
            <person name="Pan X."/>
            <person name="Warren A."/>
            <person name="Jiang C."/>
            <person name="Yuan D."/>
            <person name="Miao W."/>
        </authorList>
    </citation>
    <scope>NUCLEOTIDE SEQUENCE [LARGE SCALE GENOMIC DNA]</scope>
    <source>
        <strain evidence="10">36N120E</strain>
    </source>
</reference>
<evidence type="ECO:0000256" key="3">
    <source>
        <dbReference type="ARBA" id="ARBA00022676"/>
    </source>
</evidence>
<dbReference type="EMBL" id="LDAU01000181">
    <property type="protein sequence ID" value="KRX00803.1"/>
    <property type="molecule type" value="Genomic_DNA"/>
</dbReference>
<evidence type="ECO:0000313" key="10">
    <source>
        <dbReference type="EMBL" id="KRX00803.1"/>
    </source>
</evidence>
<dbReference type="GO" id="GO:0005829">
    <property type="term" value="C:cytosol"/>
    <property type="evidence" value="ECO:0007669"/>
    <property type="project" value="TreeGrafter"/>
</dbReference>
<comment type="similarity">
    <text evidence="1">Belongs to the thymidine/pyrimidine-nucleoside phosphorylase family.</text>
</comment>
<feature type="compositionally biased region" description="Polar residues" evidence="6">
    <location>
        <begin position="498"/>
        <end position="507"/>
    </location>
</feature>
<dbReference type="FunFam" id="3.40.1030.10:FF:000003">
    <property type="entry name" value="Pyrimidine-nucleoside phosphorylase"/>
    <property type="match status" value="1"/>
</dbReference>
<dbReference type="GO" id="GO:0004645">
    <property type="term" value="F:1,4-alpha-oligoglucan phosphorylase activity"/>
    <property type="evidence" value="ECO:0007669"/>
    <property type="project" value="InterPro"/>
</dbReference>
<dbReference type="InterPro" id="IPR035902">
    <property type="entry name" value="Nuc_phospho_transferase"/>
</dbReference>
<dbReference type="Pfam" id="PF00591">
    <property type="entry name" value="Glycos_transf_3"/>
    <property type="match status" value="1"/>
</dbReference>
<dbReference type="Pfam" id="PF02885">
    <property type="entry name" value="Glycos_trans_3N"/>
    <property type="match status" value="1"/>
</dbReference>
<dbReference type="SUPFAM" id="SSF52418">
    <property type="entry name" value="Nucleoside phosphorylase/phosphoribosyltransferase catalytic domain"/>
    <property type="match status" value="1"/>
</dbReference>
<evidence type="ECO:0000256" key="4">
    <source>
        <dbReference type="ARBA" id="ARBA00022679"/>
    </source>
</evidence>
<dbReference type="InterPro" id="IPR000312">
    <property type="entry name" value="Glycosyl_Trfase_fam3"/>
</dbReference>
<dbReference type="GO" id="GO:0006206">
    <property type="term" value="P:pyrimidine nucleobase metabolic process"/>
    <property type="evidence" value="ECO:0007669"/>
    <property type="project" value="InterPro"/>
</dbReference>
<evidence type="ECO:0000259" key="9">
    <source>
        <dbReference type="Pfam" id="PF07831"/>
    </source>
</evidence>
<dbReference type="Gene3D" id="1.20.970.10">
    <property type="entry name" value="Transferase, Pyrimidine Nucleoside Phosphorylase, Chain C"/>
    <property type="match status" value="1"/>
</dbReference>
<keyword evidence="11" id="KW-1185">Reference proteome</keyword>
<evidence type="ECO:0000256" key="6">
    <source>
        <dbReference type="SAM" id="MobiDB-lite"/>
    </source>
</evidence>
<dbReference type="InterPro" id="IPR036566">
    <property type="entry name" value="PYNP-like_C_sf"/>
</dbReference>
<feature type="compositionally biased region" description="Low complexity" evidence="6">
    <location>
        <begin position="518"/>
        <end position="532"/>
    </location>
</feature>
<accession>A0A0V0QF37</accession>
<protein>
    <submittedName>
        <fullName evidence="10">Pyrimidine nucleoside phosphorylase, C-terminal</fullName>
    </submittedName>
</protein>